<dbReference type="VEuPathDB" id="FungiDB:AB675_5453"/>
<dbReference type="InterPro" id="IPR008979">
    <property type="entry name" value="Galactose-bd-like_sf"/>
</dbReference>
<protein>
    <recommendedName>
        <fullName evidence="1">Xaa-Pro dipeptidyl-peptidase C-terminal domain-containing protein</fullName>
    </recommendedName>
</protein>
<dbReference type="GeneID" id="28737545"/>
<dbReference type="Proteomes" id="UP000038010">
    <property type="component" value="Unassembled WGS sequence"/>
</dbReference>
<evidence type="ECO:0000313" key="3">
    <source>
        <dbReference type="Proteomes" id="UP000038010"/>
    </source>
</evidence>
<dbReference type="GO" id="GO:0008239">
    <property type="term" value="F:dipeptidyl-peptidase activity"/>
    <property type="evidence" value="ECO:0007669"/>
    <property type="project" value="InterPro"/>
</dbReference>
<dbReference type="AlphaFoldDB" id="A0A0N1P1P3"/>
<evidence type="ECO:0000313" key="2">
    <source>
        <dbReference type="EMBL" id="KPI42157.1"/>
    </source>
</evidence>
<proteinExistence type="predicted"/>
<reference evidence="2 3" key="1">
    <citation type="submission" date="2015-06" db="EMBL/GenBank/DDBJ databases">
        <title>Draft genome of the ant-associated black yeast Phialophora attae CBS 131958.</title>
        <authorList>
            <person name="Moreno L.F."/>
            <person name="Stielow B.J."/>
            <person name="de Hoog S."/>
            <person name="Vicente V.A."/>
            <person name="Weiss V.A."/>
            <person name="de Vries M."/>
            <person name="Cruz L.M."/>
            <person name="Souza E.M."/>
        </authorList>
    </citation>
    <scope>NUCLEOTIDE SEQUENCE [LARGE SCALE GENOMIC DNA]</scope>
    <source>
        <strain evidence="2 3">CBS 131958</strain>
    </source>
</reference>
<dbReference type="InterPro" id="IPR013736">
    <property type="entry name" value="Xaa-Pro_dipept_C"/>
</dbReference>
<sequence>MLFGHNKQEDAIGMIDKYPLMNDYWADKRVDMSKITIPAYVLASYSTALHTVGSFRGFEELPSKEKWLRVHPTQEWHDLYSEACTEDLQRYFDCYLKGEQNDWKQTPQIRASLLRFNQDPIVNYVFSDWPIPDTDYRKLYLSGDAQLVHDLPRSSQTFSYQSDTPSLQIDADSEELHFSHKFTARSYLVGYSRAVLYVSCPNSDDLDVFIQLRKADASGKLLQNINIPLEHLELKAEEVATVNTNKYLGPTGILRASHRKIDYEQSKPHWPLHSHFEEEKVPRGQVVELTIGLWPTGMAFEAGEQLVLKIAGHHMTLAEFEPLRGGFQTSNKGTHVVHVGPEHPSHVVVPFVSV</sequence>
<dbReference type="InterPro" id="IPR029058">
    <property type="entry name" value="AB_hydrolase_fold"/>
</dbReference>
<dbReference type="EMBL" id="LFJN01000008">
    <property type="protein sequence ID" value="KPI42157.1"/>
    <property type="molecule type" value="Genomic_DNA"/>
</dbReference>
<feature type="domain" description="Xaa-Pro dipeptidyl-peptidase C-terminal" evidence="1">
    <location>
        <begin position="89"/>
        <end position="348"/>
    </location>
</feature>
<dbReference type="Gene3D" id="3.40.50.1820">
    <property type="entry name" value="alpha/beta hydrolase"/>
    <property type="match status" value="1"/>
</dbReference>
<dbReference type="SMART" id="SM00939">
    <property type="entry name" value="PepX_C"/>
    <property type="match status" value="1"/>
</dbReference>
<dbReference type="Pfam" id="PF08530">
    <property type="entry name" value="PepX_C"/>
    <property type="match status" value="1"/>
</dbReference>
<keyword evidence="3" id="KW-1185">Reference proteome</keyword>
<accession>A0A0N1P1P3</accession>
<dbReference type="OrthoDB" id="2578740at2759"/>
<dbReference type="Gene3D" id="2.60.120.260">
    <property type="entry name" value="Galactose-binding domain-like"/>
    <property type="match status" value="1"/>
</dbReference>
<dbReference type="SUPFAM" id="SSF53474">
    <property type="entry name" value="alpha/beta-Hydrolases"/>
    <property type="match status" value="1"/>
</dbReference>
<dbReference type="RefSeq" id="XP_018002120.1">
    <property type="nucleotide sequence ID" value="XM_018145665.1"/>
</dbReference>
<comment type="caution">
    <text evidence="2">The sequence shown here is derived from an EMBL/GenBank/DDBJ whole genome shotgun (WGS) entry which is preliminary data.</text>
</comment>
<organism evidence="2 3">
    <name type="scientific">Cyphellophora attinorum</name>
    <dbReference type="NCBI Taxonomy" id="1664694"/>
    <lineage>
        <taxon>Eukaryota</taxon>
        <taxon>Fungi</taxon>
        <taxon>Dikarya</taxon>
        <taxon>Ascomycota</taxon>
        <taxon>Pezizomycotina</taxon>
        <taxon>Eurotiomycetes</taxon>
        <taxon>Chaetothyriomycetidae</taxon>
        <taxon>Chaetothyriales</taxon>
        <taxon>Cyphellophoraceae</taxon>
        <taxon>Cyphellophora</taxon>
    </lineage>
</organism>
<dbReference type="SUPFAM" id="SSF49785">
    <property type="entry name" value="Galactose-binding domain-like"/>
    <property type="match status" value="1"/>
</dbReference>
<name>A0A0N1P1P3_9EURO</name>
<evidence type="ECO:0000259" key="1">
    <source>
        <dbReference type="SMART" id="SM00939"/>
    </source>
</evidence>
<gene>
    <name evidence="2" type="ORF">AB675_5453</name>
</gene>
<dbReference type="STRING" id="1664694.A0A0N1P1P3"/>